<dbReference type="HOGENOM" id="CLU_018398_6_0_1"/>
<dbReference type="PANTHER" id="PTHR45875">
    <property type="entry name" value="METHYLTRANSFERASE N6AMT1"/>
    <property type="match status" value="1"/>
</dbReference>
<dbReference type="CDD" id="cd02440">
    <property type="entry name" value="AdoMet_MTases"/>
    <property type="match status" value="1"/>
</dbReference>
<organism evidence="6 7">
    <name type="scientific">Kuraishia capsulata CBS 1993</name>
    <dbReference type="NCBI Taxonomy" id="1382522"/>
    <lineage>
        <taxon>Eukaryota</taxon>
        <taxon>Fungi</taxon>
        <taxon>Dikarya</taxon>
        <taxon>Ascomycota</taxon>
        <taxon>Saccharomycotina</taxon>
        <taxon>Pichiomycetes</taxon>
        <taxon>Pichiales</taxon>
        <taxon>Pichiaceae</taxon>
        <taxon>Kuraishia</taxon>
    </lineage>
</organism>
<evidence type="ECO:0000256" key="3">
    <source>
        <dbReference type="ARBA" id="ARBA00022679"/>
    </source>
</evidence>
<sequence>MLETPIIPSADYSKVYEPAEDSYLLLDLFEQIRCELSSKRYAHSVPLVVEIGTGSGVVTAFLNKNILPKALYLATDVNPHSCVIAARTNSHNATSYNMDVIRCDLTSPLLTEKVDILIFNPPYVPAEKVPEIPKDDKDPRWLDLALDGGPTGMDITQRVLDSLHTILALKGEAYILFCARNQPDKVVEDFKKKSPGKWDVTMEIRRKAGWEMLSVYKFVRLCE</sequence>
<dbReference type="InterPro" id="IPR002052">
    <property type="entry name" value="DNA_methylase_N6_adenine_CS"/>
</dbReference>
<dbReference type="PANTHER" id="PTHR45875:SF1">
    <property type="entry name" value="METHYLTRANSFERASE N6AMT1"/>
    <property type="match status" value="1"/>
</dbReference>
<evidence type="ECO:0000313" key="7">
    <source>
        <dbReference type="Proteomes" id="UP000019384"/>
    </source>
</evidence>
<dbReference type="GO" id="GO:0008757">
    <property type="term" value="F:S-adenosylmethionine-dependent methyltransferase activity"/>
    <property type="evidence" value="ECO:0007669"/>
    <property type="project" value="TreeGrafter"/>
</dbReference>
<gene>
    <name evidence="6" type="ORF">KUCA_T00000076001</name>
</gene>
<keyword evidence="7" id="KW-1185">Reference proteome</keyword>
<dbReference type="GO" id="GO:0008276">
    <property type="term" value="F:protein methyltransferase activity"/>
    <property type="evidence" value="ECO:0007669"/>
    <property type="project" value="TreeGrafter"/>
</dbReference>
<dbReference type="GO" id="GO:0003676">
    <property type="term" value="F:nucleic acid binding"/>
    <property type="evidence" value="ECO:0007669"/>
    <property type="project" value="InterPro"/>
</dbReference>
<dbReference type="NCBIfam" id="TIGR00537">
    <property type="entry name" value="hemK_rel_arch"/>
    <property type="match status" value="1"/>
</dbReference>
<dbReference type="EMBL" id="HG793125">
    <property type="protein sequence ID" value="CDK24116.1"/>
    <property type="molecule type" value="Genomic_DNA"/>
</dbReference>
<keyword evidence="2" id="KW-0489">Methyltransferase</keyword>
<evidence type="ECO:0000256" key="4">
    <source>
        <dbReference type="ARBA" id="ARBA00022691"/>
    </source>
</evidence>
<reference evidence="6" key="1">
    <citation type="submission" date="2013-12" db="EMBL/GenBank/DDBJ databases">
        <authorList>
            <person name="Genoscope - CEA"/>
        </authorList>
    </citation>
    <scope>NUCLEOTIDE SEQUENCE</scope>
    <source>
        <strain evidence="6">CBS 1993</strain>
    </source>
</reference>
<proteinExistence type="inferred from homology"/>
<dbReference type="GO" id="GO:0032259">
    <property type="term" value="P:methylation"/>
    <property type="evidence" value="ECO:0007669"/>
    <property type="project" value="UniProtKB-KW"/>
</dbReference>
<dbReference type="RefSeq" id="XP_022456134.1">
    <property type="nucleotide sequence ID" value="XM_022604580.1"/>
</dbReference>
<dbReference type="GeneID" id="34517522"/>
<dbReference type="InterPro" id="IPR052190">
    <property type="entry name" value="Euk-Arch_PrmC-MTase"/>
</dbReference>
<evidence type="ECO:0000256" key="2">
    <source>
        <dbReference type="ARBA" id="ARBA00022603"/>
    </source>
</evidence>
<dbReference type="Gene3D" id="3.40.50.150">
    <property type="entry name" value="Vaccinia Virus protein VP39"/>
    <property type="match status" value="1"/>
</dbReference>
<dbReference type="Pfam" id="PF05175">
    <property type="entry name" value="MTS"/>
    <property type="match status" value="1"/>
</dbReference>
<dbReference type="SUPFAM" id="SSF53335">
    <property type="entry name" value="S-adenosyl-L-methionine-dependent methyltransferases"/>
    <property type="match status" value="1"/>
</dbReference>
<evidence type="ECO:0000256" key="1">
    <source>
        <dbReference type="ARBA" id="ARBA00006149"/>
    </source>
</evidence>
<reference evidence="6" key="2">
    <citation type="submission" date="2014-02" db="EMBL/GenBank/DDBJ databases">
        <title>Complete DNA sequence of /Kuraishia capsulata/ illustrates novel genomic features among budding yeasts (/Saccharomycotina/).</title>
        <authorList>
            <person name="Morales L."/>
            <person name="Noel B."/>
            <person name="Porcel B."/>
            <person name="Marcet-Houben M."/>
            <person name="Hullo M-F."/>
            <person name="Sacerdot C."/>
            <person name="Tekaia F."/>
            <person name="Leh-Louis V."/>
            <person name="Despons L."/>
            <person name="Khanna V."/>
            <person name="Aury J-M."/>
            <person name="Barbe V."/>
            <person name="Couloux A."/>
            <person name="Labadie K."/>
            <person name="Pelletier E."/>
            <person name="Souciet J-L."/>
            <person name="Boekhout T."/>
            <person name="Gabaldon T."/>
            <person name="Wincker P."/>
            <person name="Dujon B."/>
        </authorList>
    </citation>
    <scope>NUCLEOTIDE SEQUENCE</scope>
    <source>
        <strain evidence="6">CBS 1993</strain>
    </source>
</reference>
<protein>
    <recommendedName>
        <fullName evidence="5">Methyltransferase small domain-containing protein</fullName>
    </recommendedName>
</protein>
<dbReference type="Proteomes" id="UP000019384">
    <property type="component" value="Unassembled WGS sequence"/>
</dbReference>
<dbReference type="AlphaFoldDB" id="W6MF86"/>
<name>W6MF86_9ASCO</name>
<dbReference type="STRING" id="1382522.W6MF86"/>
<keyword evidence="3" id="KW-0808">Transferase</keyword>
<comment type="similarity">
    <text evidence="1">Belongs to the eukaryotic/archaeal PrmC-related family.</text>
</comment>
<dbReference type="OrthoDB" id="406152at2759"/>
<dbReference type="InterPro" id="IPR029063">
    <property type="entry name" value="SAM-dependent_MTases_sf"/>
</dbReference>
<keyword evidence="4" id="KW-0949">S-adenosyl-L-methionine</keyword>
<evidence type="ECO:0000259" key="5">
    <source>
        <dbReference type="Pfam" id="PF05175"/>
    </source>
</evidence>
<feature type="domain" description="Methyltransferase small" evidence="5">
    <location>
        <begin position="48"/>
        <end position="126"/>
    </location>
</feature>
<dbReference type="InterPro" id="IPR004557">
    <property type="entry name" value="PrmC-related"/>
</dbReference>
<dbReference type="GO" id="GO:0035657">
    <property type="term" value="C:eRF1 methyltransferase complex"/>
    <property type="evidence" value="ECO:0007669"/>
    <property type="project" value="TreeGrafter"/>
</dbReference>
<accession>W6MF86</accession>
<dbReference type="InterPro" id="IPR007848">
    <property type="entry name" value="Small_mtfrase_dom"/>
</dbReference>
<dbReference type="PROSITE" id="PS00092">
    <property type="entry name" value="N6_MTASE"/>
    <property type="match status" value="1"/>
</dbReference>
<evidence type="ECO:0000313" key="6">
    <source>
        <dbReference type="EMBL" id="CDK24116.1"/>
    </source>
</evidence>